<evidence type="ECO:0000313" key="3">
    <source>
        <dbReference type="Proteomes" id="UP000706124"/>
    </source>
</evidence>
<comment type="caution">
    <text evidence="2">The sequence shown here is derived from an EMBL/GenBank/DDBJ whole genome shotgun (WGS) entry which is preliminary data.</text>
</comment>
<dbReference type="Gene3D" id="3.90.1200.10">
    <property type="match status" value="1"/>
</dbReference>
<keyword evidence="3" id="KW-1185">Reference proteome</keyword>
<dbReference type="EMBL" id="SRPO01000308">
    <property type="protein sequence ID" value="KAG5934434.1"/>
    <property type="molecule type" value="Genomic_DNA"/>
</dbReference>
<feature type="domain" description="Aminoglycoside phosphotransferase" evidence="1">
    <location>
        <begin position="129"/>
        <end position="165"/>
    </location>
</feature>
<sequence>MNPYMSDPDDIPPNDQYAVLPFYGRYFPRQDDFRVDLQYANSQSSDALQYWASVLERCDESVIVIAKSILKDVRVPEIYFAGKQARTILLQLHAFKPTDGRRTRSYVVHDPNVLSDGRILAQEGEILFSDANADPDCDMSFMHNDMNISNIIVDNDKITGLIDLEITGFFGWNTAGEVHRKMRSPQREYFVNANISEEKLQDILFLE</sequence>
<dbReference type="InterPro" id="IPR002575">
    <property type="entry name" value="Aminoglycoside_PTrfase"/>
</dbReference>
<protein>
    <recommendedName>
        <fullName evidence="1">Aminoglycoside phosphotransferase domain-containing protein</fullName>
    </recommendedName>
</protein>
<gene>
    <name evidence="2" type="ORF">E4U60_003854</name>
</gene>
<proteinExistence type="predicted"/>
<dbReference type="InterPro" id="IPR011009">
    <property type="entry name" value="Kinase-like_dom_sf"/>
</dbReference>
<accession>A0A9P7M9Y5</accession>
<name>A0A9P7M9Y5_9HYPO</name>
<dbReference type="Pfam" id="PF01636">
    <property type="entry name" value="APH"/>
    <property type="match status" value="1"/>
</dbReference>
<organism evidence="2 3">
    <name type="scientific">Claviceps pazoutovae</name>
    <dbReference type="NCBI Taxonomy" id="1649127"/>
    <lineage>
        <taxon>Eukaryota</taxon>
        <taxon>Fungi</taxon>
        <taxon>Dikarya</taxon>
        <taxon>Ascomycota</taxon>
        <taxon>Pezizomycotina</taxon>
        <taxon>Sordariomycetes</taxon>
        <taxon>Hypocreomycetidae</taxon>
        <taxon>Hypocreales</taxon>
        <taxon>Clavicipitaceae</taxon>
        <taxon>Claviceps</taxon>
    </lineage>
</organism>
<dbReference type="OrthoDB" id="8300194at2759"/>
<dbReference type="Proteomes" id="UP000706124">
    <property type="component" value="Unassembled WGS sequence"/>
</dbReference>
<evidence type="ECO:0000259" key="1">
    <source>
        <dbReference type="Pfam" id="PF01636"/>
    </source>
</evidence>
<evidence type="ECO:0000313" key="2">
    <source>
        <dbReference type="EMBL" id="KAG5934434.1"/>
    </source>
</evidence>
<dbReference type="SUPFAM" id="SSF56112">
    <property type="entry name" value="Protein kinase-like (PK-like)"/>
    <property type="match status" value="1"/>
</dbReference>
<reference evidence="2 3" key="1">
    <citation type="journal article" date="2020" name="bioRxiv">
        <title>Whole genome comparisons of ergot fungi reveals the divergence and evolution of species within the genus Claviceps are the result of varying mechanisms driving genome evolution and host range expansion.</title>
        <authorList>
            <person name="Wyka S.A."/>
            <person name="Mondo S.J."/>
            <person name="Liu M."/>
            <person name="Dettman J."/>
            <person name="Nalam V."/>
            <person name="Broders K.D."/>
        </authorList>
    </citation>
    <scope>NUCLEOTIDE SEQUENCE [LARGE SCALE GENOMIC DNA]</scope>
    <source>
        <strain evidence="2 3">CCC 1485</strain>
    </source>
</reference>
<dbReference type="AlphaFoldDB" id="A0A9P7M9Y5"/>